<dbReference type="PaxDb" id="67767-A0A0J7JW93"/>
<evidence type="ECO:0000313" key="1">
    <source>
        <dbReference type="EMBL" id="KMQ82399.1"/>
    </source>
</evidence>
<accession>A0A0J7JW93</accession>
<sequence>INVAKEFDILKGGGGLGEPSSSGGAQPLGEYLLFAY</sequence>
<dbReference type="EMBL" id="LBMM01025818">
    <property type="protein sequence ID" value="KMQ82399.1"/>
    <property type="molecule type" value="Genomic_DNA"/>
</dbReference>
<keyword evidence="2" id="KW-1185">Reference proteome</keyword>
<evidence type="ECO:0000313" key="2">
    <source>
        <dbReference type="Proteomes" id="UP000036403"/>
    </source>
</evidence>
<proteinExistence type="predicted"/>
<dbReference type="Proteomes" id="UP000036403">
    <property type="component" value="Unassembled WGS sequence"/>
</dbReference>
<protein>
    <submittedName>
        <fullName evidence="1">Uncharacterized protein</fullName>
    </submittedName>
</protein>
<gene>
    <name evidence="1" type="ORF">RF55_23139</name>
</gene>
<dbReference type="AlphaFoldDB" id="A0A0J7JW93"/>
<organism evidence="1 2">
    <name type="scientific">Lasius niger</name>
    <name type="common">Black garden ant</name>
    <dbReference type="NCBI Taxonomy" id="67767"/>
    <lineage>
        <taxon>Eukaryota</taxon>
        <taxon>Metazoa</taxon>
        <taxon>Ecdysozoa</taxon>
        <taxon>Arthropoda</taxon>
        <taxon>Hexapoda</taxon>
        <taxon>Insecta</taxon>
        <taxon>Pterygota</taxon>
        <taxon>Neoptera</taxon>
        <taxon>Endopterygota</taxon>
        <taxon>Hymenoptera</taxon>
        <taxon>Apocrita</taxon>
        <taxon>Aculeata</taxon>
        <taxon>Formicoidea</taxon>
        <taxon>Formicidae</taxon>
        <taxon>Formicinae</taxon>
        <taxon>Lasius</taxon>
        <taxon>Lasius</taxon>
    </lineage>
</organism>
<name>A0A0J7JW93_LASNI</name>
<reference evidence="1 2" key="1">
    <citation type="submission" date="2015-04" db="EMBL/GenBank/DDBJ databases">
        <title>Lasius niger genome sequencing.</title>
        <authorList>
            <person name="Konorov E.A."/>
            <person name="Nikitin M.A."/>
            <person name="Kirill M.V."/>
            <person name="Chang P."/>
        </authorList>
    </citation>
    <scope>NUCLEOTIDE SEQUENCE [LARGE SCALE GENOMIC DNA]</scope>
    <source>
        <tissue evidence="1">Whole</tissue>
    </source>
</reference>
<comment type="caution">
    <text evidence="1">The sequence shown here is derived from an EMBL/GenBank/DDBJ whole genome shotgun (WGS) entry which is preliminary data.</text>
</comment>
<feature type="non-terminal residue" evidence="1">
    <location>
        <position position="1"/>
    </location>
</feature>